<dbReference type="PANTHER" id="PTHR30203">
    <property type="entry name" value="OUTER MEMBRANE CATION EFFLUX PROTEIN"/>
    <property type="match status" value="1"/>
</dbReference>
<feature type="coiled-coil region" evidence="2">
    <location>
        <begin position="327"/>
        <end position="372"/>
    </location>
</feature>
<gene>
    <name evidence="4" type="ORF">Cflav_PD5258</name>
</gene>
<reference evidence="4 5" key="1">
    <citation type="journal article" date="2011" name="J. Bacteriol.">
        <title>Genome sequence of 'Pedosphaera parvula' Ellin514, an aerobic Verrucomicrobial isolate from pasture soil.</title>
        <authorList>
            <person name="Kant R."/>
            <person name="van Passel M.W."/>
            <person name="Sangwan P."/>
            <person name="Palva A."/>
            <person name="Lucas S."/>
            <person name="Copeland A."/>
            <person name="Lapidus A."/>
            <person name="Glavina Del Rio T."/>
            <person name="Dalin E."/>
            <person name="Tice H."/>
            <person name="Bruce D."/>
            <person name="Goodwin L."/>
            <person name="Pitluck S."/>
            <person name="Chertkov O."/>
            <person name="Larimer F.W."/>
            <person name="Land M.L."/>
            <person name="Hauser L."/>
            <person name="Brettin T.S."/>
            <person name="Detter J.C."/>
            <person name="Han S."/>
            <person name="de Vos W.M."/>
            <person name="Janssen P.H."/>
            <person name="Smidt H."/>
        </authorList>
    </citation>
    <scope>NUCLEOTIDE SEQUENCE [LARGE SCALE GENOMIC DNA]</scope>
    <source>
        <strain evidence="4 5">Ellin514</strain>
    </source>
</reference>
<accession>B9XCF5</accession>
<proteinExistence type="inferred from homology"/>
<dbReference type="SUPFAM" id="SSF56954">
    <property type="entry name" value="Outer membrane efflux proteins (OEP)"/>
    <property type="match status" value="1"/>
</dbReference>
<evidence type="ECO:0000313" key="5">
    <source>
        <dbReference type="Proteomes" id="UP000003688"/>
    </source>
</evidence>
<organism evidence="4 5">
    <name type="scientific">Pedosphaera parvula (strain Ellin514)</name>
    <dbReference type="NCBI Taxonomy" id="320771"/>
    <lineage>
        <taxon>Bacteria</taxon>
        <taxon>Pseudomonadati</taxon>
        <taxon>Verrucomicrobiota</taxon>
        <taxon>Pedosphaerae</taxon>
        <taxon>Pedosphaerales</taxon>
        <taxon>Pedosphaeraceae</taxon>
        <taxon>Pedosphaera</taxon>
    </lineage>
</organism>
<dbReference type="PANTHER" id="PTHR30203:SF24">
    <property type="entry name" value="BLR4935 PROTEIN"/>
    <property type="match status" value="1"/>
</dbReference>
<name>B9XCF5_PEDPL</name>
<feature type="signal peptide" evidence="3">
    <location>
        <begin position="1"/>
        <end position="26"/>
    </location>
</feature>
<dbReference type="AlphaFoldDB" id="B9XCF5"/>
<evidence type="ECO:0000256" key="3">
    <source>
        <dbReference type="SAM" id="SignalP"/>
    </source>
</evidence>
<evidence type="ECO:0000256" key="2">
    <source>
        <dbReference type="SAM" id="Coils"/>
    </source>
</evidence>
<keyword evidence="5" id="KW-1185">Reference proteome</keyword>
<dbReference type="GO" id="GO:0015562">
    <property type="term" value="F:efflux transmembrane transporter activity"/>
    <property type="evidence" value="ECO:0007669"/>
    <property type="project" value="InterPro"/>
</dbReference>
<dbReference type="Gene3D" id="1.20.1600.10">
    <property type="entry name" value="Outer membrane efflux proteins (OEP)"/>
    <property type="match status" value="1"/>
</dbReference>
<comment type="similarity">
    <text evidence="1">Belongs to the outer membrane factor (OMF) (TC 1.B.17) family.</text>
</comment>
<sequence precursor="true">MLSVLKQCLRWSLALSLSAFSTITEAQTPDKPTQEKRILALAEARQIAFERNWDLLAAKTGIDTATAQTIVTREYPNPILALSTSKIGTHESSTWLGNGLWERSYDSIAAVSQLVEIGGKRRARQLSAREGVLNARARFYDAKRSLDQGVTKAYVSVLLAEENRQTLTESARALRHEADIAAARYKAGDISDSDRRQIENNAETFELQARMAEATAVHARLAVEVLLGVNKPQGNWLPSDTLEKLVALHQVFSEGNTNGARPDVLAAEAALKGSEADLKLQKALRIPDPTFSALAEHEPPGGGPAVDTFGFGVSFPLPLWNRNKGGIKAAESTVKQNEIALDKVKAQVVMDIADAQVNYNEASARLQRFQTKIQPNAGKVRESIAYAYEKGGASLVDLLTAERDDNSVRLATAQAMADTANATADLMAANNILSQTEWHSDKK</sequence>
<dbReference type="EMBL" id="ABOX02000004">
    <property type="protein sequence ID" value="EEF62623.1"/>
    <property type="molecule type" value="Genomic_DNA"/>
</dbReference>
<keyword evidence="2" id="KW-0175">Coiled coil</keyword>
<dbReference type="InterPro" id="IPR010131">
    <property type="entry name" value="MdtP/NodT-like"/>
</dbReference>
<dbReference type="RefSeq" id="WP_007413503.1">
    <property type="nucleotide sequence ID" value="NZ_ABOX02000004.1"/>
</dbReference>
<dbReference type="OrthoDB" id="9763626at2"/>
<dbReference type="Proteomes" id="UP000003688">
    <property type="component" value="Unassembled WGS sequence"/>
</dbReference>
<dbReference type="STRING" id="320771.Cflav_PD5258"/>
<evidence type="ECO:0000313" key="4">
    <source>
        <dbReference type="EMBL" id="EEF62623.1"/>
    </source>
</evidence>
<keyword evidence="3" id="KW-0732">Signal</keyword>
<dbReference type="Pfam" id="PF02321">
    <property type="entry name" value="OEP"/>
    <property type="match status" value="2"/>
</dbReference>
<protein>
    <submittedName>
        <fullName evidence="4">Outer membrane efflux protein</fullName>
    </submittedName>
</protein>
<comment type="caution">
    <text evidence="4">The sequence shown here is derived from an EMBL/GenBank/DDBJ whole genome shotgun (WGS) entry which is preliminary data.</text>
</comment>
<dbReference type="InterPro" id="IPR003423">
    <property type="entry name" value="OMP_efflux"/>
</dbReference>
<evidence type="ECO:0000256" key="1">
    <source>
        <dbReference type="ARBA" id="ARBA00007613"/>
    </source>
</evidence>
<feature type="chain" id="PRO_5002892917" evidence="3">
    <location>
        <begin position="27"/>
        <end position="443"/>
    </location>
</feature>